<evidence type="ECO:0000313" key="7">
    <source>
        <dbReference type="Proteomes" id="UP000814176"/>
    </source>
</evidence>
<dbReference type="PROSITE" id="PS50865">
    <property type="entry name" value="ZF_MYND_2"/>
    <property type="match status" value="1"/>
</dbReference>
<evidence type="ECO:0000259" key="5">
    <source>
        <dbReference type="PROSITE" id="PS50865"/>
    </source>
</evidence>
<accession>A0ABQ8KFX2</accession>
<proteinExistence type="predicted"/>
<keyword evidence="3" id="KW-0862">Zinc</keyword>
<gene>
    <name evidence="6" type="ORF">C8Q71DRAFT_54712</name>
</gene>
<comment type="caution">
    <text evidence="6">The sequence shown here is derived from an EMBL/GenBank/DDBJ whole genome shotgun (WGS) entry which is preliminary data.</text>
</comment>
<feature type="domain" description="MYND-type" evidence="5">
    <location>
        <begin position="289"/>
        <end position="329"/>
    </location>
</feature>
<evidence type="ECO:0000256" key="1">
    <source>
        <dbReference type="ARBA" id="ARBA00022723"/>
    </source>
</evidence>
<evidence type="ECO:0000256" key="3">
    <source>
        <dbReference type="ARBA" id="ARBA00022833"/>
    </source>
</evidence>
<evidence type="ECO:0000256" key="2">
    <source>
        <dbReference type="ARBA" id="ARBA00022771"/>
    </source>
</evidence>
<reference evidence="6 7" key="1">
    <citation type="journal article" date="2021" name="Environ. Microbiol.">
        <title>Gene family expansions and transcriptome signatures uncover fungal adaptations to wood decay.</title>
        <authorList>
            <person name="Hage H."/>
            <person name="Miyauchi S."/>
            <person name="Viragh M."/>
            <person name="Drula E."/>
            <person name="Min B."/>
            <person name="Chaduli D."/>
            <person name="Navarro D."/>
            <person name="Favel A."/>
            <person name="Norest M."/>
            <person name="Lesage-Meessen L."/>
            <person name="Balint B."/>
            <person name="Merenyi Z."/>
            <person name="de Eugenio L."/>
            <person name="Morin E."/>
            <person name="Martinez A.T."/>
            <person name="Baldrian P."/>
            <person name="Stursova M."/>
            <person name="Martinez M.J."/>
            <person name="Novotny C."/>
            <person name="Magnuson J.K."/>
            <person name="Spatafora J.W."/>
            <person name="Maurice S."/>
            <person name="Pangilinan J."/>
            <person name="Andreopoulos W."/>
            <person name="LaButti K."/>
            <person name="Hundley H."/>
            <person name="Na H."/>
            <person name="Kuo A."/>
            <person name="Barry K."/>
            <person name="Lipzen A."/>
            <person name="Henrissat B."/>
            <person name="Riley R."/>
            <person name="Ahrendt S."/>
            <person name="Nagy L.G."/>
            <person name="Grigoriev I.V."/>
            <person name="Martin F."/>
            <person name="Rosso M.N."/>
        </authorList>
    </citation>
    <scope>NUCLEOTIDE SEQUENCE [LARGE SCALE GENOMIC DNA]</scope>
    <source>
        <strain evidence="6 7">CIRM-BRFM 1785</strain>
    </source>
</reference>
<dbReference type="RefSeq" id="XP_047778934.1">
    <property type="nucleotide sequence ID" value="XM_047919268.1"/>
</dbReference>
<dbReference type="InterPro" id="IPR002893">
    <property type="entry name" value="Znf_MYND"/>
</dbReference>
<organism evidence="6 7">
    <name type="scientific">Rhodofomes roseus</name>
    <dbReference type="NCBI Taxonomy" id="34475"/>
    <lineage>
        <taxon>Eukaryota</taxon>
        <taxon>Fungi</taxon>
        <taxon>Dikarya</taxon>
        <taxon>Basidiomycota</taxon>
        <taxon>Agaricomycotina</taxon>
        <taxon>Agaricomycetes</taxon>
        <taxon>Polyporales</taxon>
        <taxon>Rhodofomes</taxon>
    </lineage>
</organism>
<protein>
    <recommendedName>
        <fullName evidence="5">MYND-type domain-containing protein</fullName>
    </recommendedName>
</protein>
<dbReference type="GeneID" id="72000000"/>
<keyword evidence="7" id="KW-1185">Reference proteome</keyword>
<sequence>MAQMPEHSRILLQNPRTGEIERDPAPRSLWYNSRLPDLFKYSFLIHISDVPLDILETVIWALEMFIDVFTECTDNQLLAFGHIFKAEDSALDVHGRVIPQTSALVSDGRLILRLQAKAKATLFLLKPEINRPGDAAKYLQEVVEHICSRHGPTAGDIFKAQHDLFMIYAESLTRSGEDDAIAETLLERLADSDTRTQDTSGLDELITAKVYFSRVLRRRGKGGRAKEQEKWLVKWFRKNPHMLSDETLWELLIPTGETTSPILEALGGPSWLTGREHTDKTDHRLIKKCRYCFAREPMVKLFVCSKCKKIYYCSKECQKKEWPLHKDSCRDFVTVNQRIEKLSLMDTSAAQREKDWVAWRDSVDHWPYISALRLHEDPGRARTHLVVEQSVYTPNAGSLAKNKFQIVKCAVFRMLDAYTEIERIMGLDRGEGVEYCDGLLQEPERTQTGLTFIPFLTLRYHEGFASAWLNCDEIDTRKLESGTYNRNWRKNINGNRPPTQLVLRDDIEDAEFD</sequence>
<dbReference type="SUPFAM" id="SSF144232">
    <property type="entry name" value="HIT/MYND zinc finger-like"/>
    <property type="match status" value="1"/>
</dbReference>
<evidence type="ECO:0000313" key="6">
    <source>
        <dbReference type="EMBL" id="KAH9836696.1"/>
    </source>
</evidence>
<dbReference type="Proteomes" id="UP000814176">
    <property type="component" value="Unassembled WGS sequence"/>
</dbReference>
<name>A0ABQ8KFX2_9APHY</name>
<keyword evidence="1" id="KW-0479">Metal-binding</keyword>
<evidence type="ECO:0000256" key="4">
    <source>
        <dbReference type="PROSITE-ProRule" id="PRU00134"/>
    </source>
</evidence>
<dbReference type="Pfam" id="PF01753">
    <property type="entry name" value="zf-MYND"/>
    <property type="match status" value="1"/>
</dbReference>
<keyword evidence="2 4" id="KW-0863">Zinc-finger</keyword>
<dbReference type="EMBL" id="JADCUA010000010">
    <property type="protein sequence ID" value="KAH9836696.1"/>
    <property type="molecule type" value="Genomic_DNA"/>
</dbReference>
<dbReference type="PROSITE" id="PS01360">
    <property type="entry name" value="ZF_MYND_1"/>
    <property type="match status" value="1"/>
</dbReference>
<dbReference type="Gene3D" id="6.10.140.2220">
    <property type="match status" value="1"/>
</dbReference>